<evidence type="ECO:0000256" key="1">
    <source>
        <dbReference type="SAM" id="Phobius"/>
    </source>
</evidence>
<keyword evidence="1" id="KW-0472">Membrane</keyword>
<evidence type="ECO:0008006" key="4">
    <source>
        <dbReference type="Google" id="ProtNLM"/>
    </source>
</evidence>
<keyword evidence="1" id="KW-1133">Transmembrane helix</keyword>
<comment type="caution">
    <text evidence="2">The sequence shown here is derived from an EMBL/GenBank/DDBJ whole genome shotgun (WGS) entry which is preliminary data.</text>
</comment>
<reference evidence="2 3" key="1">
    <citation type="journal article" date="2023" name="Chemosphere">
        <title>Whole genome analysis of Flavobacterium aziz-sancarii sp. nov., isolated from Ardley Island (Antarctica), revealed a rich resistome and bioremediation potential.</title>
        <authorList>
            <person name="Otur C."/>
            <person name="Okay S."/>
            <person name="Kurt-Kizildogan A."/>
        </authorList>
    </citation>
    <scope>NUCLEOTIDE SEQUENCE [LARGE SCALE GENOMIC DNA]</scope>
    <source>
        <strain evidence="2 3">AC</strain>
    </source>
</reference>
<name>A0ABT4WBW4_9FLAO</name>
<keyword evidence="3" id="KW-1185">Reference proteome</keyword>
<sequence length="101" mass="10982">MKNNKKIALILSLISLVLLISTMIFSYIVIESDNVDINPISAACIYPLLLLSALLLSIIAVSLNKKQILGWIILILVLIPFIMSIYLFAGLGDLPLGAGTR</sequence>
<accession>A0ABT4WBW4</accession>
<evidence type="ECO:0000313" key="2">
    <source>
        <dbReference type="EMBL" id="MDA6070058.1"/>
    </source>
</evidence>
<evidence type="ECO:0000313" key="3">
    <source>
        <dbReference type="Proteomes" id="UP001212170"/>
    </source>
</evidence>
<dbReference type="EMBL" id="JAMZNK010000013">
    <property type="protein sequence ID" value="MDA6070058.1"/>
    <property type="molecule type" value="Genomic_DNA"/>
</dbReference>
<proteinExistence type="predicted"/>
<dbReference type="RefSeq" id="WP_271335868.1">
    <property type="nucleotide sequence ID" value="NZ_JAMZNK010000013.1"/>
</dbReference>
<feature type="transmembrane region" description="Helical" evidence="1">
    <location>
        <begin position="68"/>
        <end position="89"/>
    </location>
</feature>
<dbReference type="Proteomes" id="UP001212170">
    <property type="component" value="Unassembled WGS sequence"/>
</dbReference>
<organism evidence="2 3">
    <name type="scientific">Flavobacterium azizsancarii</name>
    <dbReference type="NCBI Taxonomy" id="2961580"/>
    <lineage>
        <taxon>Bacteria</taxon>
        <taxon>Pseudomonadati</taxon>
        <taxon>Bacteroidota</taxon>
        <taxon>Flavobacteriia</taxon>
        <taxon>Flavobacteriales</taxon>
        <taxon>Flavobacteriaceae</taxon>
        <taxon>Flavobacterium</taxon>
    </lineage>
</organism>
<keyword evidence="1" id="KW-0812">Transmembrane</keyword>
<protein>
    <recommendedName>
        <fullName evidence="4">Phospholipase_D-nuclease N-terminal</fullName>
    </recommendedName>
</protein>
<feature type="transmembrane region" description="Helical" evidence="1">
    <location>
        <begin position="40"/>
        <end position="61"/>
    </location>
</feature>
<feature type="transmembrane region" description="Helical" evidence="1">
    <location>
        <begin position="7"/>
        <end position="28"/>
    </location>
</feature>
<gene>
    <name evidence="2" type="ORF">NJT12_10555</name>
</gene>